<proteinExistence type="predicted"/>
<accession>A0A6H1U0P6</accession>
<protein>
    <submittedName>
        <fullName evidence="1">Cytotoxic translational repressor of toxin-antitoxin stability system</fullName>
    </submittedName>
</protein>
<keyword evidence="2" id="KW-1185">Reference proteome</keyword>
<dbReference type="KEGG" id="oxy:HCG48_17945"/>
<name>A0A6H1U0P6_9CYAN</name>
<evidence type="ECO:0000313" key="1">
    <source>
        <dbReference type="EMBL" id="QIZ72225.1"/>
    </source>
</evidence>
<dbReference type="AlphaFoldDB" id="A0A6H1U0P6"/>
<gene>
    <name evidence="1" type="ORF">HCG48_17945</name>
</gene>
<evidence type="ECO:0000313" key="2">
    <source>
        <dbReference type="Proteomes" id="UP000500857"/>
    </source>
</evidence>
<organism evidence="1 2">
    <name type="scientific">Oxynema aestuarii AP17</name>
    <dbReference type="NCBI Taxonomy" id="2064643"/>
    <lineage>
        <taxon>Bacteria</taxon>
        <taxon>Bacillati</taxon>
        <taxon>Cyanobacteriota</taxon>
        <taxon>Cyanophyceae</taxon>
        <taxon>Oscillatoriophycideae</taxon>
        <taxon>Oscillatoriales</taxon>
        <taxon>Oscillatoriaceae</taxon>
        <taxon>Oxynema</taxon>
        <taxon>Oxynema aestuarii</taxon>
    </lineage>
</organism>
<sequence>MLLDLRYSRAFLLDLHALESPEFDRVYDFVFIKFLQFDRLGDLPNLHQLGSSPIYYWFELEEYLIAIEVMGELVKFLRIIPLPNLQER</sequence>
<dbReference type="Proteomes" id="UP000500857">
    <property type="component" value="Chromosome"/>
</dbReference>
<dbReference type="RefSeq" id="WP_168570375.1">
    <property type="nucleotide sequence ID" value="NZ_CP051167.1"/>
</dbReference>
<reference evidence="1 2" key="1">
    <citation type="submission" date="2020-04" db="EMBL/GenBank/DDBJ databases">
        <authorList>
            <person name="Basu S."/>
            <person name="Maruthanayagam V."/>
            <person name="Chakraborty S."/>
            <person name="Pramanik A."/>
            <person name="Mukherjee J."/>
            <person name="Brink B."/>
        </authorList>
    </citation>
    <scope>NUCLEOTIDE SEQUENCE [LARGE SCALE GENOMIC DNA]</scope>
    <source>
        <strain evidence="1 2">AP17</strain>
    </source>
</reference>
<dbReference type="EMBL" id="CP051167">
    <property type="protein sequence ID" value="QIZ72225.1"/>
    <property type="molecule type" value="Genomic_DNA"/>
</dbReference>